<accession>A0ABV6R0Y1</accession>
<evidence type="ECO:0000313" key="2">
    <source>
        <dbReference type="Proteomes" id="UP001589906"/>
    </source>
</evidence>
<evidence type="ECO:0000313" key="1">
    <source>
        <dbReference type="EMBL" id="MFC0633275.1"/>
    </source>
</evidence>
<name>A0ABV6R0Y1_9CAUL</name>
<proteinExistence type="predicted"/>
<dbReference type="Proteomes" id="UP001589906">
    <property type="component" value="Unassembled WGS sequence"/>
</dbReference>
<dbReference type="RefSeq" id="WP_376834976.1">
    <property type="nucleotide sequence ID" value="NZ_JBHLSW010000003.1"/>
</dbReference>
<protein>
    <submittedName>
        <fullName evidence="1">Uncharacterized protein</fullName>
    </submittedName>
</protein>
<dbReference type="EMBL" id="JBHLSW010000003">
    <property type="protein sequence ID" value="MFC0633275.1"/>
    <property type="molecule type" value="Genomic_DNA"/>
</dbReference>
<gene>
    <name evidence="1" type="ORF">ACFFGE_05200</name>
</gene>
<comment type="caution">
    <text evidence="1">The sequence shown here is derived from an EMBL/GenBank/DDBJ whole genome shotgun (WGS) entry which is preliminary data.</text>
</comment>
<keyword evidence="2" id="KW-1185">Reference proteome</keyword>
<reference evidence="1 2" key="1">
    <citation type="submission" date="2024-09" db="EMBL/GenBank/DDBJ databases">
        <authorList>
            <person name="Sun Q."/>
            <person name="Mori K."/>
        </authorList>
    </citation>
    <scope>NUCLEOTIDE SEQUENCE [LARGE SCALE GENOMIC DNA]</scope>
    <source>
        <strain evidence="1 2">NCAIM B.02621</strain>
    </source>
</reference>
<sequence>MSILARIRANGGDVIRQEWRFTLKRGRLSAEALTWLRGAGRWRQACREVWPILDLWEERAAIREFDGGMPRADAEAAAYAEVCPC</sequence>
<organism evidence="1 2">
    <name type="scientific">Brevundimonas balnearis</name>
    <dbReference type="NCBI Taxonomy" id="1572858"/>
    <lineage>
        <taxon>Bacteria</taxon>
        <taxon>Pseudomonadati</taxon>
        <taxon>Pseudomonadota</taxon>
        <taxon>Alphaproteobacteria</taxon>
        <taxon>Caulobacterales</taxon>
        <taxon>Caulobacteraceae</taxon>
        <taxon>Brevundimonas</taxon>
    </lineage>
</organism>